<dbReference type="Gene3D" id="3.30.70.1350">
    <property type="entry name" value="Cation efflux protein, cytoplasmic domain"/>
    <property type="match status" value="1"/>
</dbReference>
<evidence type="ECO:0000256" key="2">
    <source>
        <dbReference type="ARBA" id="ARBA00022448"/>
    </source>
</evidence>
<feature type="compositionally biased region" description="Basic and acidic residues" evidence="6">
    <location>
        <begin position="559"/>
        <end position="569"/>
    </location>
</feature>
<evidence type="ECO:0000256" key="3">
    <source>
        <dbReference type="ARBA" id="ARBA00022692"/>
    </source>
</evidence>
<evidence type="ECO:0000313" key="9">
    <source>
        <dbReference type="EMBL" id="RSH90779.1"/>
    </source>
</evidence>
<feature type="compositionally biased region" description="Polar residues" evidence="6">
    <location>
        <begin position="1"/>
        <end position="24"/>
    </location>
</feature>
<keyword evidence="4 7" id="KW-1133">Transmembrane helix</keyword>
<dbReference type="InterPro" id="IPR058533">
    <property type="entry name" value="Cation_efflux_TM"/>
</dbReference>
<feature type="compositionally biased region" description="Polar residues" evidence="6">
    <location>
        <begin position="522"/>
        <end position="544"/>
    </location>
</feature>
<comment type="caution">
    <text evidence="9">The sequence shown here is derived from an EMBL/GenBank/DDBJ whole genome shotgun (WGS) entry which is preliminary data.</text>
</comment>
<proteinExistence type="predicted"/>
<dbReference type="InterPro" id="IPR036837">
    <property type="entry name" value="Cation_efflux_CTD_sf"/>
</dbReference>
<dbReference type="FunFam" id="1.20.1510.10:FF:000005">
    <property type="entry name" value="Putative Cation diffusion facilitator 1"/>
    <property type="match status" value="1"/>
</dbReference>
<feature type="transmembrane region" description="Helical" evidence="7">
    <location>
        <begin position="412"/>
        <end position="430"/>
    </location>
</feature>
<dbReference type="Proteomes" id="UP000279259">
    <property type="component" value="Unassembled WGS sequence"/>
</dbReference>
<accession>A0A427YI68</accession>
<keyword evidence="5 7" id="KW-0472">Membrane</keyword>
<dbReference type="GO" id="GO:0030003">
    <property type="term" value="P:intracellular monoatomic cation homeostasis"/>
    <property type="evidence" value="ECO:0007669"/>
    <property type="project" value="UniProtKB-ARBA"/>
</dbReference>
<dbReference type="FunFam" id="3.30.70.1350:FF:000011">
    <property type="entry name" value="Unplaced genomic scaffold supercont1.174, whole genome shotgun sequence"/>
    <property type="match status" value="1"/>
</dbReference>
<evidence type="ECO:0000256" key="4">
    <source>
        <dbReference type="ARBA" id="ARBA00022989"/>
    </source>
</evidence>
<feature type="transmembrane region" description="Helical" evidence="7">
    <location>
        <begin position="269"/>
        <end position="291"/>
    </location>
</feature>
<feature type="region of interest" description="Disordered" evidence="6">
    <location>
        <begin position="522"/>
        <end position="589"/>
    </location>
</feature>
<dbReference type="SUPFAM" id="SSF161111">
    <property type="entry name" value="Cation efflux protein transmembrane domain-like"/>
    <property type="match status" value="1"/>
</dbReference>
<reference evidence="9 10" key="1">
    <citation type="submission" date="2018-11" db="EMBL/GenBank/DDBJ databases">
        <title>Genome sequence of Saitozyma podzolica DSM 27192.</title>
        <authorList>
            <person name="Aliyu H."/>
            <person name="Gorte O."/>
            <person name="Ochsenreither K."/>
        </authorList>
    </citation>
    <scope>NUCLEOTIDE SEQUENCE [LARGE SCALE GENOMIC DNA]</scope>
    <source>
        <strain evidence="9 10">DSM 27192</strain>
    </source>
</reference>
<dbReference type="SUPFAM" id="SSF160240">
    <property type="entry name" value="Cation efflux protein cytoplasmic domain-like"/>
    <property type="match status" value="1"/>
</dbReference>
<dbReference type="Pfam" id="PF01545">
    <property type="entry name" value="Cation_efflux"/>
    <property type="match status" value="1"/>
</dbReference>
<keyword evidence="10" id="KW-1185">Reference proteome</keyword>
<keyword evidence="2" id="KW-0813">Transport</keyword>
<sequence length="589" mass="63682">MSSPRLSGSPRSNGPYPGSSSNRPILNHRGRSTPPRQQHIRLPDPSRPDTPDLEPSSAFYNAGASALDLTTTGGGIHRHRPRRGMTFEEVQEGHIISSNEGSALFDGIPTTEDEIKKLPKKVRPYYEHLALLHEHYLEADALLAGELPSTIAKSFQPGAHKSYTRLLGDLADEVAEEDPGASVWFRRGSAWRVNGSGNGNGTGTVGEQGTIRLDGDTEVGEDTHLLEAKKKEAKRDRVAKLALNVNTIVNVLLVGAKAVAVLYSSSISLTASLVDSALDMLSTFIILGTSWAIGAKSDAHLYPAGKRRFEPLGVLIFSVAMIASFVQVFIESFERAIAPAEEAPVDLSVVGMSTMLATIGIKAVLWIWCSRIPSSGVQALAQDAENDVYLNVMSLAFPFMGTKLGWRLLDPIGGMVLSAYIIIEWVKTLLQNFANLSGKAASKDQLTRVLYLVSRFNPVLEIGDVECYHIGDDLIVEIDVILPRSSTLHFAHDVGETIQCVLESLDGVLRAYVHCDYSSRNPAQHTARTPFSTEHPSAPWTKSSDAAPIGGEAAQAEARAAEARIGKDGEFEEEGGNWEREIAESPAAA</sequence>
<feature type="region of interest" description="Disordered" evidence="6">
    <location>
        <begin position="1"/>
        <end position="58"/>
    </location>
</feature>
<comment type="subcellular location">
    <subcellularLocation>
        <location evidence="1">Membrane</location>
        <topology evidence="1">Multi-pass membrane protein</topology>
    </subcellularLocation>
</comment>
<evidence type="ECO:0000256" key="7">
    <source>
        <dbReference type="SAM" id="Phobius"/>
    </source>
</evidence>
<dbReference type="InterPro" id="IPR027469">
    <property type="entry name" value="Cation_efflux_TMD_sf"/>
</dbReference>
<dbReference type="InterPro" id="IPR050291">
    <property type="entry name" value="CDF_Transporter"/>
</dbReference>
<feature type="transmembrane region" description="Helical" evidence="7">
    <location>
        <begin position="241"/>
        <end position="263"/>
    </location>
</feature>
<protein>
    <recommendedName>
        <fullName evidence="8">Cation efflux protein transmembrane domain-containing protein</fullName>
    </recommendedName>
</protein>
<evidence type="ECO:0000256" key="1">
    <source>
        <dbReference type="ARBA" id="ARBA00004141"/>
    </source>
</evidence>
<keyword evidence="3 7" id="KW-0812">Transmembrane</keyword>
<feature type="transmembrane region" description="Helical" evidence="7">
    <location>
        <begin position="312"/>
        <end position="330"/>
    </location>
</feature>
<evidence type="ECO:0000259" key="8">
    <source>
        <dbReference type="Pfam" id="PF01545"/>
    </source>
</evidence>
<dbReference type="Gene3D" id="1.20.1510.10">
    <property type="entry name" value="Cation efflux protein transmembrane domain"/>
    <property type="match status" value="1"/>
</dbReference>
<dbReference type="GO" id="GO:0016020">
    <property type="term" value="C:membrane"/>
    <property type="evidence" value="ECO:0007669"/>
    <property type="project" value="UniProtKB-SubCell"/>
</dbReference>
<feature type="domain" description="Cation efflux protein transmembrane" evidence="8">
    <location>
        <begin position="246"/>
        <end position="436"/>
    </location>
</feature>
<dbReference type="PANTHER" id="PTHR43840:SF4">
    <property type="entry name" value="CDF DIVALENT METAL CATION TRANSPORTER (EUROFUNG)"/>
    <property type="match status" value="1"/>
</dbReference>
<evidence type="ECO:0000256" key="5">
    <source>
        <dbReference type="ARBA" id="ARBA00023136"/>
    </source>
</evidence>
<gene>
    <name evidence="9" type="ORF">EHS25_009954</name>
</gene>
<name>A0A427YI68_9TREE</name>
<evidence type="ECO:0000313" key="10">
    <source>
        <dbReference type="Proteomes" id="UP000279259"/>
    </source>
</evidence>
<feature type="compositionally biased region" description="Basic and acidic residues" evidence="6">
    <location>
        <begin position="41"/>
        <end position="50"/>
    </location>
</feature>
<evidence type="ECO:0000256" key="6">
    <source>
        <dbReference type="SAM" id="MobiDB-lite"/>
    </source>
</evidence>
<dbReference type="PANTHER" id="PTHR43840">
    <property type="entry name" value="MITOCHONDRIAL METAL TRANSPORTER 1-RELATED"/>
    <property type="match status" value="1"/>
</dbReference>
<dbReference type="EMBL" id="RSCD01000009">
    <property type="protein sequence ID" value="RSH90779.1"/>
    <property type="molecule type" value="Genomic_DNA"/>
</dbReference>
<dbReference type="GO" id="GO:0008324">
    <property type="term" value="F:monoatomic cation transmembrane transporter activity"/>
    <property type="evidence" value="ECO:0007669"/>
    <property type="project" value="InterPro"/>
</dbReference>
<dbReference type="OrthoDB" id="78296at2759"/>
<dbReference type="AlphaFoldDB" id="A0A427YI68"/>
<organism evidence="9 10">
    <name type="scientific">Saitozyma podzolica</name>
    <dbReference type="NCBI Taxonomy" id="1890683"/>
    <lineage>
        <taxon>Eukaryota</taxon>
        <taxon>Fungi</taxon>
        <taxon>Dikarya</taxon>
        <taxon>Basidiomycota</taxon>
        <taxon>Agaricomycotina</taxon>
        <taxon>Tremellomycetes</taxon>
        <taxon>Tremellales</taxon>
        <taxon>Trimorphomycetaceae</taxon>
        <taxon>Saitozyma</taxon>
    </lineage>
</organism>
<feature type="transmembrane region" description="Helical" evidence="7">
    <location>
        <begin position="350"/>
        <end position="368"/>
    </location>
</feature>
<dbReference type="STRING" id="1890683.A0A427YI68"/>
<dbReference type="GO" id="GO:0098771">
    <property type="term" value="P:inorganic ion homeostasis"/>
    <property type="evidence" value="ECO:0007669"/>
    <property type="project" value="UniProtKB-ARBA"/>
</dbReference>